<accession>A0A1L7XUL6</accession>
<gene>
    <name evidence="2" type="ORF">PAC_18621</name>
</gene>
<keyword evidence="1" id="KW-0472">Membrane</keyword>
<organism evidence="2 3">
    <name type="scientific">Phialocephala subalpina</name>
    <dbReference type="NCBI Taxonomy" id="576137"/>
    <lineage>
        <taxon>Eukaryota</taxon>
        <taxon>Fungi</taxon>
        <taxon>Dikarya</taxon>
        <taxon>Ascomycota</taxon>
        <taxon>Pezizomycotina</taxon>
        <taxon>Leotiomycetes</taxon>
        <taxon>Helotiales</taxon>
        <taxon>Mollisiaceae</taxon>
        <taxon>Phialocephala</taxon>
        <taxon>Phialocephala fortinii species complex</taxon>
    </lineage>
</organism>
<evidence type="ECO:0000313" key="2">
    <source>
        <dbReference type="EMBL" id="CZR68722.1"/>
    </source>
</evidence>
<evidence type="ECO:0000256" key="1">
    <source>
        <dbReference type="SAM" id="Phobius"/>
    </source>
</evidence>
<reference evidence="2 3" key="1">
    <citation type="submission" date="2016-03" db="EMBL/GenBank/DDBJ databases">
        <authorList>
            <person name="Ploux O."/>
        </authorList>
    </citation>
    <scope>NUCLEOTIDE SEQUENCE [LARGE SCALE GENOMIC DNA]</scope>
    <source>
        <strain evidence="2 3">UAMH 11012</strain>
    </source>
</reference>
<dbReference type="STRING" id="576137.A0A1L7XUL6"/>
<dbReference type="AlphaFoldDB" id="A0A1L7XUL6"/>
<keyword evidence="1" id="KW-0812">Transmembrane</keyword>
<keyword evidence="1" id="KW-1133">Transmembrane helix</keyword>
<dbReference type="Proteomes" id="UP000184330">
    <property type="component" value="Unassembled WGS sequence"/>
</dbReference>
<keyword evidence="3" id="KW-1185">Reference proteome</keyword>
<evidence type="ECO:0000313" key="3">
    <source>
        <dbReference type="Proteomes" id="UP000184330"/>
    </source>
</evidence>
<name>A0A1L7XUL6_9HELO</name>
<dbReference type="EMBL" id="FJOG01000059">
    <property type="protein sequence ID" value="CZR68722.1"/>
    <property type="molecule type" value="Genomic_DNA"/>
</dbReference>
<sequence>MRSATTSEKRSIVRDLFGAEDKLPSFSTYFKLYDSLTTPQYTTVQIYPSALNLHDDIRRLALELRANPHTTREEFKDRVFPQKFADPETAVDQERAINVAVQLMLMIDCSDKDRHCEDYEVGGFRPVRWEGSERFTDFVRKAFPNEVHDQGKVRTAMKEKNALKCWKMKKRAHIKFLPTDNLAEHMLYDPHDGIVRIFRQTAFLKAHLRLSADLPINYGITESLQMGTLPPQLLLETLHSLQCILFPPVDEKSSRFLENLVQNAQPGFDPDCLLYEGYPRSVPENFEYYYWGNRLAKLHYVVTNPRPSHRIGQWIQRHSSDRNALFVAILSLVLSAFFGFLSVVLGLFQVWLAYQSWRAQMNTPPVA</sequence>
<feature type="transmembrane region" description="Helical" evidence="1">
    <location>
        <begin position="324"/>
        <end position="354"/>
    </location>
</feature>
<proteinExistence type="predicted"/>
<protein>
    <submittedName>
        <fullName evidence="2">Uncharacterized protein</fullName>
    </submittedName>
</protein>
<dbReference type="OrthoDB" id="5428890at2759"/>